<name>A0A380GLX8_9STAP</name>
<organism evidence="2 3">
    <name type="scientific">Staphylococcus nepalensis</name>
    <dbReference type="NCBI Taxonomy" id="214473"/>
    <lineage>
        <taxon>Bacteria</taxon>
        <taxon>Bacillati</taxon>
        <taxon>Bacillota</taxon>
        <taxon>Bacilli</taxon>
        <taxon>Bacillales</taxon>
        <taxon>Staphylococcaceae</taxon>
        <taxon>Staphylococcus</taxon>
    </lineage>
</organism>
<proteinExistence type="predicted"/>
<dbReference type="Pfam" id="PF07768">
    <property type="entry name" value="PVL_ORF50"/>
    <property type="match status" value="1"/>
</dbReference>
<dbReference type="EMBL" id="UHDS01000001">
    <property type="protein sequence ID" value="SUM55426.1"/>
    <property type="molecule type" value="Genomic_DNA"/>
</dbReference>
<evidence type="ECO:0000313" key="3">
    <source>
        <dbReference type="Proteomes" id="UP000254412"/>
    </source>
</evidence>
<dbReference type="AlphaFoldDB" id="A0A380GLX8"/>
<protein>
    <submittedName>
        <fullName evidence="2">Putative phage leukocidin protein</fullName>
    </submittedName>
</protein>
<feature type="region of interest" description="Disordered" evidence="1">
    <location>
        <begin position="72"/>
        <end position="92"/>
    </location>
</feature>
<evidence type="ECO:0000313" key="2">
    <source>
        <dbReference type="EMBL" id="SUM55426.1"/>
    </source>
</evidence>
<feature type="compositionally biased region" description="Basic and acidic residues" evidence="1">
    <location>
        <begin position="75"/>
        <end position="87"/>
    </location>
</feature>
<dbReference type="RefSeq" id="WP_103372550.1">
    <property type="nucleotide sequence ID" value="NZ_BMCF01000004.1"/>
</dbReference>
<dbReference type="Proteomes" id="UP000254412">
    <property type="component" value="Unassembled WGS sequence"/>
</dbReference>
<dbReference type="InterPro" id="IPR011688">
    <property type="entry name" value="PVL_Orf50"/>
</dbReference>
<accession>A0A380GLX8</accession>
<reference evidence="2 3" key="1">
    <citation type="submission" date="2018-06" db="EMBL/GenBank/DDBJ databases">
        <authorList>
            <consortium name="Pathogen Informatics"/>
            <person name="Doyle S."/>
        </authorList>
    </citation>
    <scope>NUCLEOTIDE SEQUENCE [LARGE SCALE GENOMIC DNA]</scope>
    <source>
        <strain evidence="2 3">NCTC13834</strain>
    </source>
</reference>
<gene>
    <name evidence="2" type="ORF">NCTC13834_01790</name>
</gene>
<evidence type="ECO:0000256" key="1">
    <source>
        <dbReference type="SAM" id="MobiDB-lite"/>
    </source>
</evidence>
<sequence>MKQITVAGYTFFVHPEHEAKAEALGLGIKYIRTRLKNGWTVQEAYSVPRGVRLEDYREAQNINYLQSKARKTRERLRDEKQREERPWLYDGTPQPPYPRCKYVDDLMKYDAFPKAVR</sequence>